<evidence type="ECO:0000313" key="2">
    <source>
        <dbReference type="Proteomes" id="UP001314229"/>
    </source>
</evidence>
<proteinExistence type="predicted"/>
<dbReference type="InterPro" id="IPR027417">
    <property type="entry name" value="P-loop_NTPase"/>
</dbReference>
<dbReference type="Gene3D" id="3.40.50.300">
    <property type="entry name" value="P-loop containing nucleotide triphosphate hydrolases"/>
    <property type="match status" value="1"/>
</dbReference>
<sequence>MVMTDILAHVFRTFMSQSEQRKELDVPPPLPPLPPEAGCSTVLLVGERSTSRSLLLLAAVTAASQMGMRVMFFTQTQIQSLPVSLQKCVPSLSPESLKKIQFSYPRTVEELLQQVASLHESPNTSPIPPSLIIVDRLESFLCAPAGDSYSGFHSGEQSSAAHLSALLCDTAAFLTQVLQQRASSSAPCRVIASFQPERDTGKDSGGPSATDPILDVLDRYFKIRCTLDRDRSYEAAAAGLQEIWNIYLSGTGIRDTSSTKHCDDRPGVAQEWQLFIFPDGLMEFKLV</sequence>
<evidence type="ECO:0000313" key="1">
    <source>
        <dbReference type="EMBL" id="CAK6960268.1"/>
    </source>
</evidence>
<gene>
    <name evidence="1" type="ORF">FSCOSCO3_A022340</name>
</gene>
<comment type="caution">
    <text evidence="1">The sequence shown here is derived from an EMBL/GenBank/DDBJ whole genome shotgun (WGS) entry which is preliminary data.</text>
</comment>
<dbReference type="GO" id="GO:0097196">
    <property type="term" value="C:Shu complex"/>
    <property type="evidence" value="ECO:0007669"/>
    <property type="project" value="TreeGrafter"/>
</dbReference>
<dbReference type="GO" id="GO:0000724">
    <property type="term" value="P:double-strand break repair via homologous recombination"/>
    <property type="evidence" value="ECO:0007669"/>
    <property type="project" value="TreeGrafter"/>
</dbReference>
<dbReference type="GO" id="GO:0003697">
    <property type="term" value="F:single-stranded DNA binding"/>
    <property type="evidence" value="ECO:0007669"/>
    <property type="project" value="TreeGrafter"/>
</dbReference>
<dbReference type="PANTHER" id="PTHR28653">
    <property type="match status" value="1"/>
</dbReference>
<dbReference type="AlphaFoldDB" id="A0AAV1NM58"/>
<organism evidence="1 2">
    <name type="scientific">Scomber scombrus</name>
    <name type="common">Atlantic mackerel</name>
    <name type="synonym">Scomber vernalis</name>
    <dbReference type="NCBI Taxonomy" id="13677"/>
    <lineage>
        <taxon>Eukaryota</taxon>
        <taxon>Metazoa</taxon>
        <taxon>Chordata</taxon>
        <taxon>Craniata</taxon>
        <taxon>Vertebrata</taxon>
        <taxon>Euteleostomi</taxon>
        <taxon>Actinopterygii</taxon>
        <taxon>Neopterygii</taxon>
        <taxon>Teleostei</taxon>
        <taxon>Neoteleostei</taxon>
        <taxon>Acanthomorphata</taxon>
        <taxon>Pelagiaria</taxon>
        <taxon>Scombriformes</taxon>
        <taxon>Scombridae</taxon>
        <taxon>Scomber</taxon>
    </lineage>
</organism>
<accession>A0AAV1NM58</accession>
<dbReference type="EMBL" id="CAWUFR010000044">
    <property type="protein sequence ID" value="CAK6960268.1"/>
    <property type="molecule type" value="Genomic_DNA"/>
</dbReference>
<reference evidence="1 2" key="1">
    <citation type="submission" date="2024-01" db="EMBL/GenBank/DDBJ databases">
        <authorList>
            <person name="Alioto T."/>
            <person name="Alioto T."/>
            <person name="Gomez Garrido J."/>
        </authorList>
    </citation>
    <scope>NUCLEOTIDE SEQUENCE [LARGE SCALE GENOMIC DNA]</scope>
</reference>
<name>A0AAV1NM58_SCOSC</name>
<dbReference type="PANTHER" id="PTHR28653:SF1">
    <property type="entry name" value="ATPASE SWSAP1"/>
    <property type="match status" value="1"/>
</dbReference>
<protein>
    <submittedName>
        <fullName evidence="1">ATPase SWSAP1</fullName>
    </submittedName>
</protein>
<keyword evidence="2" id="KW-1185">Reference proteome</keyword>
<dbReference type="Proteomes" id="UP001314229">
    <property type="component" value="Unassembled WGS sequence"/>
</dbReference>